<dbReference type="EMBL" id="CP000926">
    <property type="protein sequence ID" value="ABY96599.1"/>
    <property type="molecule type" value="Genomic_DNA"/>
</dbReference>
<gene>
    <name evidence="1" type="ordered locus">PputGB1_0689</name>
</gene>
<evidence type="ECO:0000313" key="1">
    <source>
        <dbReference type="EMBL" id="ABY96599.1"/>
    </source>
</evidence>
<reference evidence="1 2" key="1">
    <citation type="submission" date="2008-01" db="EMBL/GenBank/DDBJ databases">
        <title>Complete sequence of Pseudomonas putida GB-1.</title>
        <authorList>
            <consortium name="US DOE Joint Genome Institute"/>
            <person name="Copeland A."/>
            <person name="Lucas S."/>
            <person name="Lapidus A."/>
            <person name="Barry K."/>
            <person name="Glavina del Rio T."/>
            <person name="Dalin E."/>
            <person name="Tice H."/>
            <person name="Pitluck S."/>
            <person name="Bruce D."/>
            <person name="Goodwin L."/>
            <person name="Chertkov O."/>
            <person name="Brettin T."/>
            <person name="Detter J.C."/>
            <person name="Han C."/>
            <person name="Kuske C.R."/>
            <person name="Schmutz J."/>
            <person name="Larimer F."/>
            <person name="Land M."/>
            <person name="Hauser L."/>
            <person name="Kyrpides N."/>
            <person name="Kim E."/>
            <person name="McCarthy J.K."/>
            <person name="Richardson P."/>
        </authorList>
    </citation>
    <scope>NUCLEOTIDE SEQUENCE [LARGE SCALE GENOMIC DNA]</scope>
    <source>
        <strain evidence="1 2">GB-1</strain>
    </source>
</reference>
<dbReference type="Proteomes" id="UP000002157">
    <property type="component" value="Chromosome"/>
</dbReference>
<accession>B0KMC3</accession>
<protein>
    <submittedName>
        <fullName evidence="1">Uncharacterized protein</fullName>
    </submittedName>
</protein>
<dbReference type="AlphaFoldDB" id="B0KMC3"/>
<name>B0KMC3_PSEPG</name>
<sequence>MSTHATDYFNQVQSMLLSLHSSLLSNQIAKDEIELARQSNAGTLAMMDGAKLDDQDGTRLDRIRTKLQANERALETYDVLINVAAGGMLQIAKQIISMKNGPKKGDSPQGRSIAGTCLRDLIWHGRNQAMHYEHTNIAPPTGDPSTWVKMFQKLNAQYPHRFLMSPPYKSCAIDVLDVLGWTYSYSTLEQDMRSLIGATTP</sequence>
<dbReference type="RefSeq" id="WP_012270404.1">
    <property type="nucleotide sequence ID" value="NC_010322.1"/>
</dbReference>
<proteinExistence type="predicted"/>
<dbReference type="KEGG" id="ppg:PputGB1_0689"/>
<organism evidence="1 2">
    <name type="scientific">Pseudomonas putida (strain GB-1)</name>
    <dbReference type="NCBI Taxonomy" id="76869"/>
    <lineage>
        <taxon>Bacteria</taxon>
        <taxon>Pseudomonadati</taxon>
        <taxon>Pseudomonadota</taxon>
        <taxon>Gammaproteobacteria</taxon>
        <taxon>Pseudomonadales</taxon>
        <taxon>Pseudomonadaceae</taxon>
        <taxon>Pseudomonas</taxon>
    </lineage>
</organism>
<dbReference type="HOGENOM" id="CLU_1359424_0_0_6"/>
<evidence type="ECO:0000313" key="2">
    <source>
        <dbReference type="Proteomes" id="UP000002157"/>
    </source>
</evidence>